<reference evidence="2 3" key="1">
    <citation type="submission" date="2014-04" db="EMBL/GenBank/DDBJ databases">
        <authorList>
            <consortium name="DOE Joint Genome Institute"/>
            <person name="Kuo A."/>
            <person name="Gay G."/>
            <person name="Dore J."/>
            <person name="Kohler A."/>
            <person name="Nagy L.G."/>
            <person name="Floudas D."/>
            <person name="Copeland A."/>
            <person name="Barry K.W."/>
            <person name="Cichocki N."/>
            <person name="Veneault-Fourrey C."/>
            <person name="LaButti K."/>
            <person name="Lindquist E.A."/>
            <person name="Lipzen A."/>
            <person name="Lundell T."/>
            <person name="Morin E."/>
            <person name="Murat C."/>
            <person name="Sun H."/>
            <person name="Tunlid A."/>
            <person name="Henrissat B."/>
            <person name="Grigoriev I.V."/>
            <person name="Hibbett D.S."/>
            <person name="Martin F."/>
            <person name="Nordberg H.P."/>
            <person name="Cantor M.N."/>
            <person name="Hua S.X."/>
        </authorList>
    </citation>
    <scope>NUCLEOTIDE SEQUENCE [LARGE SCALE GENOMIC DNA]</scope>
    <source>
        <strain evidence="3">h7</strain>
    </source>
</reference>
<gene>
    <name evidence="2" type="ORF">M413DRAFT_447064</name>
</gene>
<evidence type="ECO:0000313" key="3">
    <source>
        <dbReference type="Proteomes" id="UP000053424"/>
    </source>
</evidence>
<organism evidence="2 3">
    <name type="scientific">Hebeloma cylindrosporum</name>
    <dbReference type="NCBI Taxonomy" id="76867"/>
    <lineage>
        <taxon>Eukaryota</taxon>
        <taxon>Fungi</taxon>
        <taxon>Dikarya</taxon>
        <taxon>Basidiomycota</taxon>
        <taxon>Agaricomycotina</taxon>
        <taxon>Agaricomycetes</taxon>
        <taxon>Agaricomycetidae</taxon>
        <taxon>Agaricales</taxon>
        <taxon>Agaricineae</taxon>
        <taxon>Hymenogastraceae</taxon>
        <taxon>Hebeloma</taxon>
    </lineage>
</organism>
<protein>
    <recommendedName>
        <fullName evidence="4">Secreted protein</fullName>
    </recommendedName>
</protein>
<dbReference type="EMBL" id="KN831785">
    <property type="protein sequence ID" value="KIM39585.1"/>
    <property type="molecule type" value="Genomic_DNA"/>
</dbReference>
<feature type="chain" id="PRO_5002175787" description="Secreted protein" evidence="1">
    <location>
        <begin position="19"/>
        <end position="73"/>
    </location>
</feature>
<dbReference type="AlphaFoldDB" id="A0A0C3BSD4"/>
<proteinExistence type="predicted"/>
<sequence length="73" mass="8070">MQIASIAFVFIQVLAVFGLERRDPVVLTAERIYKELVDQSPFIVQRTTTISWTQSASITVAQPTTAPTPSVAY</sequence>
<dbReference type="OrthoDB" id="3025387at2759"/>
<evidence type="ECO:0000256" key="1">
    <source>
        <dbReference type="SAM" id="SignalP"/>
    </source>
</evidence>
<keyword evidence="1" id="KW-0732">Signal</keyword>
<reference evidence="3" key="2">
    <citation type="submission" date="2015-01" db="EMBL/GenBank/DDBJ databases">
        <title>Evolutionary Origins and Diversification of the Mycorrhizal Mutualists.</title>
        <authorList>
            <consortium name="DOE Joint Genome Institute"/>
            <consortium name="Mycorrhizal Genomics Consortium"/>
            <person name="Kohler A."/>
            <person name="Kuo A."/>
            <person name="Nagy L.G."/>
            <person name="Floudas D."/>
            <person name="Copeland A."/>
            <person name="Barry K.W."/>
            <person name="Cichocki N."/>
            <person name="Veneault-Fourrey C."/>
            <person name="LaButti K."/>
            <person name="Lindquist E.A."/>
            <person name="Lipzen A."/>
            <person name="Lundell T."/>
            <person name="Morin E."/>
            <person name="Murat C."/>
            <person name="Riley R."/>
            <person name="Ohm R."/>
            <person name="Sun H."/>
            <person name="Tunlid A."/>
            <person name="Henrissat B."/>
            <person name="Grigoriev I.V."/>
            <person name="Hibbett D.S."/>
            <person name="Martin F."/>
        </authorList>
    </citation>
    <scope>NUCLEOTIDE SEQUENCE [LARGE SCALE GENOMIC DNA]</scope>
    <source>
        <strain evidence="3">h7</strain>
    </source>
</reference>
<evidence type="ECO:0008006" key="4">
    <source>
        <dbReference type="Google" id="ProtNLM"/>
    </source>
</evidence>
<keyword evidence="3" id="KW-1185">Reference proteome</keyword>
<dbReference type="HOGENOM" id="CLU_187829_0_0_1"/>
<dbReference type="Proteomes" id="UP000053424">
    <property type="component" value="Unassembled WGS sequence"/>
</dbReference>
<evidence type="ECO:0000313" key="2">
    <source>
        <dbReference type="EMBL" id="KIM39585.1"/>
    </source>
</evidence>
<accession>A0A0C3BSD4</accession>
<feature type="signal peptide" evidence="1">
    <location>
        <begin position="1"/>
        <end position="18"/>
    </location>
</feature>
<name>A0A0C3BSD4_HEBCY</name>